<keyword evidence="2" id="KW-0472">Membrane</keyword>
<keyword evidence="4" id="KW-0378">Hydrolase</keyword>
<gene>
    <name evidence="4" type="ORF">PTI45_01033</name>
</gene>
<protein>
    <submittedName>
        <fullName evidence="4">Undecaprenyl-diphosphate phosphatase</fullName>
        <ecNumber evidence="4">3.6.1.27</ecNumber>
    </submittedName>
</protein>
<dbReference type="PANTHER" id="PTHR42709:SF9">
    <property type="entry name" value="ALKALINE PHOSPHATASE LIKE PROTEIN"/>
    <property type="match status" value="1"/>
</dbReference>
<dbReference type="AlphaFoldDB" id="A0A1E3L9B4"/>
<feature type="transmembrane region" description="Helical" evidence="2">
    <location>
        <begin position="12"/>
        <end position="29"/>
    </location>
</feature>
<dbReference type="PANTHER" id="PTHR42709">
    <property type="entry name" value="ALKALINE PHOSPHATASE LIKE PROTEIN"/>
    <property type="match status" value="1"/>
</dbReference>
<dbReference type="InterPro" id="IPR051311">
    <property type="entry name" value="DedA_domain"/>
</dbReference>
<dbReference type="RefSeq" id="WP_069326480.1">
    <property type="nucleotide sequence ID" value="NZ_MDER01000030.1"/>
</dbReference>
<dbReference type="EC" id="3.6.1.27" evidence="4"/>
<name>A0A1E3L9B4_9BACL</name>
<sequence length="163" mass="18338">MSTMLQFLSDYGYLAIYGLLTLGIVGLPVPDELLMTTVGYLTTIGTMKFPYALFFSFAGAMSGMMISYWVGKKAGRPFLNRYGKWVGLKPHRIAKAEQWMNKYGPLSIMFGYFIPGFRHVTCYLCGITKMPLRKYSLFASLGALFWCLIFILIGRVLGYANNG</sequence>
<comment type="similarity">
    <text evidence="1">Belongs to the DedA family.</text>
</comment>
<feature type="transmembrane region" description="Helical" evidence="2">
    <location>
        <begin position="137"/>
        <end position="157"/>
    </location>
</feature>
<dbReference type="Pfam" id="PF09335">
    <property type="entry name" value="VTT_dom"/>
    <property type="match status" value="1"/>
</dbReference>
<evidence type="ECO:0000313" key="4">
    <source>
        <dbReference type="EMBL" id="ODP29550.1"/>
    </source>
</evidence>
<proteinExistence type="inferred from homology"/>
<evidence type="ECO:0000313" key="5">
    <source>
        <dbReference type="Proteomes" id="UP000094578"/>
    </source>
</evidence>
<evidence type="ECO:0000259" key="3">
    <source>
        <dbReference type="Pfam" id="PF09335"/>
    </source>
</evidence>
<evidence type="ECO:0000256" key="1">
    <source>
        <dbReference type="ARBA" id="ARBA00010792"/>
    </source>
</evidence>
<dbReference type="Proteomes" id="UP000094578">
    <property type="component" value="Unassembled WGS sequence"/>
</dbReference>
<dbReference type="InterPro" id="IPR032816">
    <property type="entry name" value="VTT_dom"/>
</dbReference>
<accession>A0A1E3L9B4</accession>
<keyword evidence="2" id="KW-1133">Transmembrane helix</keyword>
<organism evidence="4 5">
    <name type="scientific">Paenibacillus nuruki</name>
    <dbReference type="NCBI Taxonomy" id="1886670"/>
    <lineage>
        <taxon>Bacteria</taxon>
        <taxon>Bacillati</taxon>
        <taxon>Bacillota</taxon>
        <taxon>Bacilli</taxon>
        <taxon>Bacillales</taxon>
        <taxon>Paenibacillaceae</taxon>
        <taxon>Paenibacillus</taxon>
    </lineage>
</organism>
<keyword evidence="2" id="KW-0812">Transmembrane</keyword>
<dbReference type="EMBL" id="MDER01000030">
    <property type="protein sequence ID" value="ODP29550.1"/>
    <property type="molecule type" value="Genomic_DNA"/>
</dbReference>
<feature type="domain" description="VTT" evidence="3">
    <location>
        <begin position="29"/>
        <end position="155"/>
    </location>
</feature>
<reference evidence="4 5" key="1">
    <citation type="submission" date="2016-08" db="EMBL/GenBank/DDBJ databases">
        <title>Genome sequencing of Paenibacillus sp. TI45-13ar, isolated from Korean traditional nuruk.</title>
        <authorList>
            <person name="Kim S.-J."/>
        </authorList>
    </citation>
    <scope>NUCLEOTIDE SEQUENCE [LARGE SCALE GENOMIC DNA]</scope>
    <source>
        <strain evidence="4 5">TI45-13ar</strain>
    </source>
</reference>
<dbReference type="STRING" id="1886670.PTI45_01033"/>
<dbReference type="GO" id="GO:0005886">
    <property type="term" value="C:plasma membrane"/>
    <property type="evidence" value="ECO:0007669"/>
    <property type="project" value="TreeGrafter"/>
</dbReference>
<dbReference type="GO" id="GO:0050380">
    <property type="term" value="F:undecaprenyl-diphosphatase activity"/>
    <property type="evidence" value="ECO:0007669"/>
    <property type="project" value="UniProtKB-EC"/>
</dbReference>
<feature type="transmembrane region" description="Helical" evidence="2">
    <location>
        <begin position="49"/>
        <end position="71"/>
    </location>
</feature>
<comment type="caution">
    <text evidence="4">The sequence shown here is derived from an EMBL/GenBank/DDBJ whole genome shotgun (WGS) entry which is preliminary data.</text>
</comment>
<keyword evidence="5" id="KW-1185">Reference proteome</keyword>
<evidence type="ECO:0000256" key="2">
    <source>
        <dbReference type="SAM" id="Phobius"/>
    </source>
</evidence>